<dbReference type="AlphaFoldDB" id="A0A1L8GRD3"/>
<keyword evidence="17" id="KW-1185">Reference proteome</keyword>
<dbReference type="GeneID" id="108712650"/>
<dbReference type="RefSeq" id="XP_041443986.1">
    <property type="nucleotide sequence ID" value="XM_041588052.1"/>
</dbReference>
<name>A0A1L8GRD3_XENLA</name>
<dbReference type="RefSeq" id="XP_041443985.1">
    <property type="nucleotide sequence ID" value="XM_041588051.1"/>
</dbReference>
<dbReference type="Gene3D" id="3.40.50.12100">
    <property type="entry name" value="Stimulator of interferon genes protein"/>
    <property type="match status" value="1"/>
</dbReference>
<evidence type="ECO:0000313" key="17">
    <source>
        <dbReference type="Proteomes" id="UP000186698"/>
    </source>
</evidence>
<evidence type="ECO:0000256" key="1">
    <source>
        <dbReference type="ARBA" id="ARBA00004457"/>
    </source>
</evidence>
<evidence type="ECO:0000256" key="10">
    <source>
        <dbReference type="ARBA" id="ARBA00022824"/>
    </source>
</evidence>
<dbReference type="GO" id="GO:0005789">
    <property type="term" value="C:endoplasmic reticulum membrane"/>
    <property type="evidence" value="ECO:0000318"/>
    <property type="project" value="GO_Central"/>
</dbReference>
<dbReference type="OrthoDB" id="6053839at2759"/>
<gene>
    <name evidence="18 19" type="primary">sting1.S</name>
</gene>
<dbReference type="GO" id="GO:0035438">
    <property type="term" value="F:cyclic-di-GMP binding"/>
    <property type="evidence" value="ECO:0000318"/>
    <property type="project" value="GO_Central"/>
</dbReference>
<dbReference type="GO" id="GO:0000045">
    <property type="term" value="P:autophagosome assembly"/>
    <property type="evidence" value="ECO:0000318"/>
    <property type="project" value="GO_Central"/>
</dbReference>
<feature type="domain" description="STING transmembrane" evidence="16">
    <location>
        <begin position="45"/>
        <end position="150"/>
    </location>
</feature>
<feature type="transmembrane region" description="Helical" evidence="14">
    <location>
        <begin position="154"/>
        <end position="174"/>
    </location>
</feature>
<dbReference type="InterPro" id="IPR055432">
    <property type="entry name" value="STING_LBD"/>
</dbReference>
<evidence type="ECO:0000256" key="13">
    <source>
        <dbReference type="ARBA" id="ARBA00024169"/>
    </source>
</evidence>
<dbReference type="PaxDb" id="8355-A0A1L8GRD3"/>
<dbReference type="GO" id="GO:0032481">
    <property type="term" value="P:positive regulation of type I interferon production"/>
    <property type="evidence" value="ECO:0000318"/>
    <property type="project" value="GO_Central"/>
</dbReference>
<feature type="transmembrane region" description="Helical" evidence="14">
    <location>
        <begin position="12"/>
        <end position="31"/>
    </location>
</feature>
<feature type="domain" description="STING ligand-binding" evidence="15">
    <location>
        <begin position="153"/>
        <end position="336"/>
    </location>
</feature>
<keyword evidence="10" id="KW-0256">Endoplasmic reticulum</keyword>
<dbReference type="Pfam" id="PF15009">
    <property type="entry name" value="STING_LBD"/>
    <property type="match status" value="1"/>
</dbReference>
<dbReference type="GO" id="GO:0061709">
    <property type="term" value="P:reticulophagy"/>
    <property type="evidence" value="ECO:0000318"/>
    <property type="project" value="GO_Central"/>
</dbReference>
<dbReference type="GO" id="GO:0051607">
    <property type="term" value="P:defense response to virus"/>
    <property type="evidence" value="ECO:0000318"/>
    <property type="project" value="GO_Central"/>
</dbReference>
<comment type="subcellular location">
    <subcellularLocation>
        <location evidence="4">Cytoplasm</location>
        <location evidence="4">Perinuclear region</location>
    </subcellularLocation>
    <subcellularLocation>
        <location evidence="3">Cytoplasmic vesicle</location>
        <location evidence="3">Autophagosome membrane</location>
        <topology evidence="3">Multi-pass membrane protein</topology>
    </subcellularLocation>
    <subcellularLocation>
        <location evidence="2">Endoplasmic reticulum membrane</location>
        <topology evidence="2">Multi-pass membrane protein</topology>
    </subcellularLocation>
    <subcellularLocation>
        <location evidence="1">Endoplasmic reticulum-Golgi intermediate compartment membrane</location>
        <topology evidence="1">Multi-pass membrane protein</topology>
    </subcellularLocation>
    <subcellularLocation>
        <location evidence="5">Golgi apparatus membrane</location>
        <topology evidence="5">Multi-pass membrane protein</topology>
    </subcellularLocation>
</comment>
<organism evidence="17 19">
    <name type="scientific">Xenopus laevis</name>
    <name type="common">African clawed frog</name>
    <dbReference type="NCBI Taxonomy" id="8355"/>
    <lineage>
        <taxon>Eukaryota</taxon>
        <taxon>Metazoa</taxon>
        <taxon>Chordata</taxon>
        <taxon>Craniata</taxon>
        <taxon>Vertebrata</taxon>
        <taxon>Euteleostomi</taxon>
        <taxon>Amphibia</taxon>
        <taxon>Batrachia</taxon>
        <taxon>Anura</taxon>
        <taxon>Pipoidea</taxon>
        <taxon>Pipidae</taxon>
        <taxon>Xenopodinae</taxon>
        <taxon>Xenopus</taxon>
        <taxon>Xenopus</taxon>
    </lineage>
</organism>
<evidence type="ECO:0000313" key="19">
    <source>
        <dbReference type="RefSeq" id="XP_041443986.1"/>
    </source>
</evidence>
<feature type="transmembrane region" description="Helical" evidence="14">
    <location>
        <begin position="112"/>
        <end position="133"/>
    </location>
</feature>
<evidence type="ECO:0000256" key="9">
    <source>
        <dbReference type="ARBA" id="ARBA00022741"/>
    </source>
</evidence>
<dbReference type="STRING" id="8355.A0A1L8GRD3"/>
<keyword evidence="8 14" id="KW-0812">Transmembrane</keyword>
<dbReference type="OMA" id="QYGQAGF"/>
<accession>A0A1L8GRD3</accession>
<evidence type="ECO:0000256" key="5">
    <source>
        <dbReference type="ARBA" id="ARBA00004653"/>
    </source>
</evidence>
<dbReference type="InterPro" id="IPR038623">
    <property type="entry name" value="STING_C_sf"/>
</dbReference>
<dbReference type="PANTHER" id="PTHR34339:SF1">
    <property type="entry name" value="STIMULATOR OF INTERFERON GENES PROTEIN"/>
    <property type="match status" value="1"/>
</dbReference>
<dbReference type="PANTHER" id="PTHR34339">
    <property type="entry name" value="STIMULATOR OF INTERFERON GENES PROTEIN"/>
    <property type="match status" value="1"/>
</dbReference>
<dbReference type="GO" id="GO:0000139">
    <property type="term" value="C:Golgi membrane"/>
    <property type="evidence" value="ECO:0007669"/>
    <property type="project" value="UniProtKB-SubCell"/>
</dbReference>
<dbReference type="FunFam" id="1.20.5.5200:FF:000001">
    <property type="entry name" value="Stimulator of interferon genes protein"/>
    <property type="match status" value="1"/>
</dbReference>
<reference evidence="17" key="1">
    <citation type="submission" date="2024-06" db="UniProtKB">
        <authorList>
            <consortium name="RefSeq"/>
        </authorList>
    </citation>
    <scope>NUCLEOTIDE SEQUENCE [LARGE SCALE GENOMIC DNA]</scope>
    <source>
        <strain evidence="17">J_2021</strain>
    </source>
</reference>
<evidence type="ECO:0000259" key="15">
    <source>
        <dbReference type="Pfam" id="PF15009"/>
    </source>
</evidence>
<dbReference type="FunFam" id="3.40.50.12100:FF:000001">
    <property type="entry name" value="Stimulator of interferon genes protein"/>
    <property type="match status" value="1"/>
</dbReference>
<evidence type="ECO:0000256" key="11">
    <source>
        <dbReference type="ARBA" id="ARBA00022989"/>
    </source>
</evidence>
<keyword evidence="12 14" id="KW-0472">Membrane</keyword>
<keyword evidence="11 14" id="KW-1133">Transmembrane helix</keyword>
<dbReference type="GO" id="GO:0048471">
    <property type="term" value="C:perinuclear region of cytoplasm"/>
    <property type="evidence" value="ECO:0007669"/>
    <property type="project" value="UniProtKB-SubCell"/>
</dbReference>
<dbReference type="Proteomes" id="UP000186698">
    <property type="component" value="Chromosome 3S"/>
</dbReference>
<dbReference type="GO" id="GO:0045087">
    <property type="term" value="P:innate immune response"/>
    <property type="evidence" value="ECO:0000318"/>
    <property type="project" value="GO_Central"/>
</dbReference>
<dbReference type="GO" id="GO:0061507">
    <property type="term" value="F:2',3'-cyclic GMP-AMP binding"/>
    <property type="evidence" value="ECO:0000318"/>
    <property type="project" value="GO_Central"/>
</dbReference>
<evidence type="ECO:0000256" key="14">
    <source>
        <dbReference type="SAM" id="Phobius"/>
    </source>
</evidence>
<dbReference type="CTD" id="108712650"/>
<proteinExistence type="inferred from homology"/>
<protein>
    <recommendedName>
        <fullName evidence="7">Stimulator of interferon genes protein</fullName>
    </recommendedName>
</protein>
<dbReference type="GO" id="GO:0005776">
    <property type="term" value="C:autophagosome"/>
    <property type="evidence" value="ECO:0000318"/>
    <property type="project" value="GO_Central"/>
</dbReference>
<dbReference type="InterPro" id="IPR047191">
    <property type="entry name" value="STING_C_chordates"/>
</dbReference>
<evidence type="ECO:0000256" key="3">
    <source>
        <dbReference type="ARBA" id="ARBA00004542"/>
    </source>
</evidence>
<dbReference type="GO" id="GO:0002218">
    <property type="term" value="P:activation of innate immune response"/>
    <property type="evidence" value="ECO:0000318"/>
    <property type="project" value="GO_Central"/>
</dbReference>
<evidence type="ECO:0000256" key="2">
    <source>
        <dbReference type="ARBA" id="ARBA00004477"/>
    </source>
</evidence>
<evidence type="ECO:0000259" key="16">
    <source>
        <dbReference type="Pfam" id="PF23417"/>
    </source>
</evidence>
<evidence type="ECO:0000256" key="4">
    <source>
        <dbReference type="ARBA" id="ARBA00004556"/>
    </source>
</evidence>
<comment type="catalytic activity">
    <reaction evidence="13">
        <text>H(+)(in) = H(+)(out)</text>
        <dbReference type="Rhea" id="RHEA:34979"/>
        <dbReference type="ChEBI" id="CHEBI:15378"/>
    </reaction>
</comment>
<evidence type="ECO:0000313" key="18">
    <source>
        <dbReference type="RefSeq" id="XP_041443985.1"/>
    </source>
</evidence>
<dbReference type="GO" id="GO:0000421">
    <property type="term" value="C:autophagosome membrane"/>
    <property type="evidence" value="ECO:0007669"/>
    <property type="project" value="UniProtKB-SubCell"/>
</dbReference>
<dbReference type="InterPro" id="IPR029158">
    <property type="entry name" value="STING"/>
</dbReference>
<evidence type="ECO:0000256" key="8">
    <source>
        <dbReference type="ARBA" id="ARBA00022692"/>
    </source>
</evidence>
<reference evidence="18 19" key="2">
    <citation type="submission" date="2025-04" db="UniProtKB">
        <authorList>
            <consortium name="RefSeq"/>
        </authorList>
    </citation>
    <scope>IDENTIFICATION</scope>
    <source>
        <strain evidence="18 19">J_2021</strain>
        <tissue evidence="18 19">Erythrocytes</tissue>
    </source>
</reference>
<evidence type="ECO:0000256" key="6">
    <source>
        <dbReference type="ARBA" id="ARBA00009027"/>
    </source>
</evidence>
<dbReference type="Pfam" id="PF23417">
    <property type="entry name" value="STING_TM"/>
    <property type="match status" value="1"/>
</dbReference>
<comment type="similarity">
    <text evidence="6">Belongs to the STING family.</text>
</comment>
<keyword evidence="9" id="KW-0547">Nucleotide-binding</keyword>
<dbReference type="InterPro" id="IPR055434">
    <property type="entry name" value="STING_TM"/>
</dbReference>
<feature type="transmembrane region" description="Helical" evidence="14">
    <location>
        <begin position="88"/>
        <end position="106"/>
    </location>
</feature>
<dbReference type="CDD" id="cd22658">
    <property type="entry name" value="STING_C_metazoan-like"/>
    <property type="match status" value="1"/>
</dbReference>
<evidence type="ECO:0000256" key="12">
    <source>
        <dbReference type="ARBA" id="ARBA00023136"/>
    </source>
</evidence>
<dbReference type="KEGG" id="xla:108712650"/>
<dbReference type="GO" id="GO:0033116">
    <property type="term" value="C:endoplasmic reticulum-Golgi intermediate compartment membrane"/>
    <property type="evidence" value="ECO:0007669"/>
    <property type="project" value="UniProtKB-SubCell"/>
</dbReference>
<evidence type="ECO:0000256" key="7">
    <source>
        <dbReference type="ARBA" id="ARBA00018708"/>
    </source>
</evidence>
<dbReference type="Gene3D" id="1.20.5.5200">
    <property type="match status" value="1"/>
</dbReference>
<sequence length="343" mass="39613">MTNNQFVPERRGKRAAILACILVIVSILVVWSLGKEKYSCAQIIYSMATRFAISQGCCFTICICEFIEEINHLHTRYDGHYWRALKASFNPSYAAFVTAVLCYVFYEPDLMTSLPLTMDIALVLICWLLCWILGIQGPTPAAISEITEMKQLNVAHGLAWSYYVGYLQFVLPALKESIQKFNKENYNLLKFPETCRLHILIPLSCRLYGDLKDIDENITFLKEIPPLCLDRAGIKGRVFKNNVYRILDEDGRPYYCVVEYATPLASLLKMTDIPSAAFSAEDRLQQTKLFYRTLKDILENAHELRNTYRLIVYEEAKDHSQHLLSQEILKYIKQQHSEEYSLL</sequence>
<dbReference type="GO" id="GO:0016239">
    <property type="term" value="P:positive regulation of macroautophagy"/>
    <property type="evidence" value="ECO:0000318"/>
    <property type="project" value="GO_Central"/>
</dbReference>